<sequence>MKTFWQKSHQLRIIKLFGPIIRVLDSNCVPRVHNLKTLSATYNNVDDDDLEAALAMTIAYAEENFVEDCDHSFLHDLVDEIGEAKECKNDYEFGTAHRQCCAEETLGAELRAKFGYVASVIYFKGFFLAYHLGNDGKLFSGVDSKTGMTPVREFSKLVSIAS</sequence>
<dbReference type="EMBL" id="JABFCT010000001">
    <property type="protein sequence ID" value="KAF5879494.1"/>
    <property type="molecule type" value="Genomic_DNA"/>
</dbReference>
<accession>A0A8H6EPB6</accession>
<dbReference type="RefSeq" id="XP_037198438.1">
    <property type="nucleotide sequence ID" value="XM_037337072.1"/>
</dbReference>
<proteinExistence type="predicted"/>
<dbReference type="OrthoDB" id="3536770at2759"/>
<evidence type="ECO:0000313" key="2">
    <source>
        <dbReference type="Proteomes" id="UP000531561"/>
    </source>
</evidence>
<comment type="caution">
    <text evidence="1">The sequence shown here is derived from an EMBL/GenBank/DDBJ whole genome shotgun (WGS) entry which is preliminary data.</text>
</comment>
<name>A0A8H6EPB6_9HELO</name>
<gene>
    <name evidence="1" type="ORF">Bfra_006702</name>
</gene>
<keyword evidence="2" id="KW-1185">Reference proteome</keyword>
<evidence type="ECO:0000313" key="1">
    <source>
        <dbReference type="EMBL" id="KAF5879494.1"/>
    </source>
</evidence>
<reference evidence="1 2" key="1">
    <citation type="journal article" date="2020" name="Phytopathology">
        <title>A high-quality genome resource of Botrytis fragariae, a new and rapidly spreading fungal pathogen causing strawberry gray mold in the U.S.A.</title>
        <authorList>
            <person name="Wu Y."/>
            <person name="Saski C.A."/>
            <person name="Schnabel G."/>
            <person name="Xiao S."/>
            <person name="Hu M."/>
        </authorList>
    </citation>
    <scope>NUCLEOTIDE SEQUENCE [LARGE SCALE GENOMIC DNA]</scope>
    <source>
        <strain evidence="1 2">BVB16</strain>
    </source>
</reference>
<organism evidence="1 2">
    <name type="scientific">Botrytis fragariae</name>
    <dbReference type="NCBI Taxonomy" id="1964551"/>
    <lineage>
        <taxon>Eukaryota</taxon>
        <taxon>Fungi</taxon>
        <taxon>Dikarya</taxon>
        <taxon>Ascomycota</taxon>
        <taxon>Pezizomycotina</taxon>
        <taxon>Leotiomycetes</taxon>
        <taxon>Helotiales</taxon>
        <taxon>Sclerotiniaceae</taxon>
        <taxon>Botrytis</taxon>
    </lineage>
</organism>
<dbReference type="AlphaFoldDB" id="A0A8H6EPB6"/>
<protein>
    <submittedName>
        <fullName evidence="1">Uncharacterized protein</fullName>
    </submittedName>
</protein>
<dbReference type="GeneID" id="59260764"/>
<dbReference type="Proteomes" id="UP000531561">
    <property type="component" value="Unassembled WGS sequence"/>
</dbReference>